<dbReference type="InterPro" id="IPR000415">
    <property type="entry name" value="Nitroreductase-like"/>
</dbReference>
<dbReference type="eggNOG" id="COG0778">
    <property type="taxonomic scope" value="Bacteria"/>
</dbReference>
<dbReference type="EMBL" id="ABFZ02000018">
    <property type="protein sequence ID" value="EDS15689.1"/>
    <property type="molecule type" value="Genomic_DNA"/>
</dbReference>
<comment type="caution">
    <text evidence="3">The sequence shown here is derived from an EMBL/GenBank/DDBJ whole genome shotgun (WGS) entry which is preliminary data.</text>
</comment>
<gene>
    <name evidence="3" type="ORF">BACSTE_01128</name>
</gene>
<dbReference type="SUPFAM" id="SSF55469">
    <property type="entry name" value="FMN-dependent nitroreductase-like"/>
    <property type="match status" value="1"/>
</dbReference>
<organism evidence="3 4">
    <name type="scientific">Bacteroides stercoris ATCC 43183</name>
    <dbReference type="NCBI Taxonomy" id="449673"/>
    <lineage>
        <taxon>Bacteria</taxon>
        <taxon>Pseudomonadati</taxon>
        <taxon>Bacteroidota</taxon>
        <taxon>Bacteroidia</taxon>
        <taxon>Bacteroidales</taxon>
        <taxon>Bacteroidaceae</taxon>
        <taxon>Bacteroides</taxon>
    </lineage>
</organism>
<dbReference type="AlphaFoldDB" id="B0NP10"/>
<proteinExistence type="predicted"/>
<name>B0NP10_BACSE</name>
<reference evidence="3 4" key="1">
    <citation type="submission" date="2007-11" db="EMBL/GenBank/DDBJ databases">
        <title>Draft genome sequence of Bacteroides stercoris(ATCC 43183).</title>
        <authorList>
            <person name="Sudarsanam P."/>
            <person name="Ley R."/>
            <person name="Guruge J."/>
            <person name="Turnbaugh P.J."/>
            <person name="Mahowald M."/>
            <person name="Liep D."/>
            <person name="Gordon J."/>
        </authorList>
    </citation>
    <scope>NUCLEOTIDE SEQUENCE [LARGE SCALE GENOMIC DNA]</scope>
    <source>
        <strain evidence="3 4">ATCC 43183</strain>
    </source>
</reference>
<evidence type="ECO:0000313" key="3">
    <source>
        <dbReference type="EMBL" id="EDS15689.1"/>
    </source>
</evidence>
<dbReference type="GO" id="GO:0005829">
    <property type="term" value="C:cytosol"/>
    <property type="evidence" value="ECO:0007669"/>
    <property type="project" value="TreeGrafter"/>
</dbReference>
<dbReference type="InterPro" id="IPR029479">
    <property type="entry name" value="Nitroreductase"/>
</dbReference>
<dbReference type="Gene3D" id="3.40.109.10">
    <property type="entry name" value="NADH Oxidase"/>
    <property type="match status" value="1"/>
</dbReference>
<dbReference type="PANTHER" id="PTHR23026">
    <property type="entry name" value="NADPH NITROREDUCTASE"/>
    <property type="match status" value="1"/>
</dbReference>
<dbReference type="Proteomes" id="UP000004713">
    <property type="component" value="Unassembled WGS sequence"/>
</dbReference>
<sequence length="203" mass="22505">MTHLLSLHKKTYILTMSNEVLENIKSRRSVRTYTERQVSAGDLNLILEAAAYAPSGMNFQTWHFTAIQDAAVLTELNEKIKGAFAKSDDPHLQERGHSETYCCYYHAPTLVIVSNEPTRWWASMDCACALQNIFLAAKSLGIGSCWINQLGQTCDDPDVRAFLTRLGIPENHRVYGCAALGYAPADAPVKEKKLAAGTVTVIR</sequence>
<evidence type="ECO:0000259" key="2">
    <source>
        <dbReference type="Pfam" id="PF00881"/>
    </source>
</evidence>
<dbReference type="GO" id="GO:0046857">
    <property type="term" value="F:oxidoreductase activity, acting on other nitrogenous compounds as donors, with NAD or NADP as acceptor"/>
    <property type="evidence" value="ECO:0007669"/>
    <property type="project" value="TreeGrafter"/>
</dbReference>
<evidence type="ECO:0000256" key="1">
    <source>
        <dbReference type="ARBA" id="ARBA00023027"/>
    </source>
</evidence>
<protein>
    <submittedName>
        <fullName evidence="3">Nitroreductase family protein</fullName>
    </submittedName>
</protein>
<dbReference type="HOGENOM" id="CLU_070764_7_0_10"/>
<reference evidence="3 4" key="2">
    <citation type="submission" date="2007-11" db="EMBL/GenBank/DDBJ databases">
        <authorList>
            <person name="Fulton L."/>
            <person name="Clifton S."/>
            <person name="Fulton B."/>
            <person name="Xu J."/>
            <person name="Minx P."/>
            <person name="Pepin K.H."/>
            <person name="Johnson M."/>
            <person name="Thiruvilangam P."/>
            <person name="Bhonagiri V."/>
            <person name="Nash W.E."/>
            <person name="Mardis E.R."/>
            <person name="Wilson R.K."/>
        </authorList>
    </citation>
    <scope>NUCLEOTIDE SEQUENCE [LARGE SCALE GENOMIC DNA]</scope>
    <source>
        <strain evidence="3 4">ATCC 43183</strain>
    </source>
</reference>
<evidence type="ECO:0000313" key="4">
    <source>
        <dbReference type="Proteomes" id="UP000004713"/>
    </source>
</evidence>
<dbReference type="InterPro" id="IPR050627">
    <property type="entry name" value="Nitroreductase/BluB"/>
</dbReference>
<dbReference type="CDD" id="cd02136">
    <property type="entry name" value="PnbA_NfnB-like"/>
    <property type="match status" value="1"/>
</dbReference>
<keyword evidence="1" id="KW-0520">NAD</keyword>
<feature type="domain" description="Nitroreductase" evidence="2">
    <location>
        <begin position="24"/>
        <end position="182"/>
    </location>
</feature>
<accession>B0NP10</accession>
<dbReference type="Pfam" id="PF00881">
    <property type="entry name" value="Nitroreductase"/>
    <property type="match status" value="1"/>
</dbReference>
<dbReference type="GO" id="GO:0046256">
    <property type="term" value="P:2,4,6-trinitrotoluene catabolic process"/>
    <property type="evidence" value="ECO:0007669"/>
    <property type="project" value="TreeGrafter"/>
</dbReference>
<dbReference type="PANTHER" id="PTHR23026:SF125">
    <property type="entry name" value="OXYGEN-INSENSITIVE NAD(P)H NITROREDUCTASE"/>
    <property type="match status" value="1"/>
</dbReference>